<dbReference type="Gene3D" id="3.10.580.10">
    <property type="entry name" value="CBS-domain"/>
    <property type="match status" value="1"/>
</dbReference>
<feature type="domain" description="CBS" evidence="3">
    <location>
        <begin position="88"/>
        <end position="145"/>
    </location>
</feature>
<keyword evidence="5" id="KW-1185">Reference proteome</keyword>
<dbReference type="PANTHER" id="PTHR43080:SF2">
    <property type="entry name" value="CBS DOMAIN-CONTAINING PROTEIN"/>
    <property type="match status" value="1"/>
</dbReference>
<dbReference type="Proteomes" id="UP001183648">
    <property type="component" value="Unassembled WGS sequence"/>
</dbReference>
<dbReference type="CDD" id="cd04584">
    <property type="entry name" value="CBS_pair_AcuB_like"/>
    <property type="match status" value="1"/>
</dbReference>
<dbReference type="RefSeq" id="WP_310301670.1">
    <property type="nucleotide sequence ID" value="NZ_BAAAPS010000008.1"/>
</dbReference>
<reference evidence="4 5" key="1">
    <citation type="submission" date="2023-07" db="EMBL/GenBank/DDBJ databases">
        <title>Sequencing the genomes of 1000 actinobacteria strains.</title>
        <authorList>
            <person name="Klenk H.-P."/>
        </authorList>
    </citation>
    <scope>NUCLEOTIDE SEQUENCE [LARGE SCALE GENOMIC DNA]</scope>
    <source>
        <strain evidence="4 5">DSM 19426</strain>
    </source>
</reference>
<gene>
    <name evidence="4" type="ORF">J2S63_001905</name>
</gene>
<dbReference type="PANTHER" id="PTHR43080">
    <property type="entry name" value="CBS DOMAIN-CONTAINING PROTEIN CBSX3, MITOCHONDRIAL"/>
    <property type="match status" value="1"/>
</dbReference>
<proteinExistence type="predicted"/>
<sequence>MELSLGTVRAADLMSGPPITVGPDATLGTVRQVFVSHGVQHVLVVEDSTLRGVVSDREVLRALSPYLDTASEQARDLQTLRRPVHQVMDHHPVTVGPEATLEEVARLFATHRFSWLPVVEPSGRPLGAVTWRDLLGHFLPELRPEPASFPASRTPGA</sequence>
<dbReference type="InterPro" id="IPR000644">
    <property type="entry name" value="CBS_dom"/>
</dbReference>
<dbReference type="InterPro" id="IPR046342">
    <property type="entry name" value="CBS_dom_sf"/>
</dbReference>
<name>A0ABU2BUN9_9ACTN</name>
<evidence type="ECO:0000259" key="3">
    <source>
        <dbReference type="PROSITE" id="PS51371"/>
    </source>
</evidence>
<evidence type="ECO:0000256" key="2">
    <source>
        <dbReference type="PROSITE-ProRule" id="PRU00703"/>
    </source>
</evidence>
<dbReference type="InterPro" id="IPR051257">
    <property type="entry name" value="Diverse_CBS-Domain"/>
</dbReference>
<evidence type="ECO:0000256" key="1">
    <source>
        <dbReference type="ARBA" id="ARBA00023122"/>
    </source>
</evidence>
<evidence type="ECO:0000313" key="4">
    <source>
        <dbReference type="EMBL" id="MDR7362352.1"/>
    </source>
</evidence>
<dbReference type="Pfam" id="PF00571">
    <property type="entry name" value="CBS"/>
    <property type="match status" value="2"/>
</dbReference>
<dbReference type="PROSITE" id="PS51371">
    <property type="entry name" value="CBS"/>
    <property type="match status" value="2"/>
</dbReference>
<dbReference type="SUPFAM" id="SSF54631">
    <property type="entry name" value="CBS-domain pair"/>
    <property type="match status" value="1"/>
</dbReference>
<evidence type="ECO:0000313" key="5">
    <source>
        <dbReference type="Proteomes" id="UP001183648"/>
    </source>
</evidence>
<comment type="caution">
    <text evidence="4">The sequence shown here is derived from an EMBL/GenBank/DDBJ whole genome shotgun (WGS) entry which is preliminary data.</text>
</comment>
<keyword evidence="1 2" id="KW-0129">CBS domain</keyword>
<accession>A0ABU2BUN9</accession>
<feature type="domain" description="CBS" evidence="3">
    <location>
        <begin position="14"/>
        <end position="69"/>
    </location>
</feature>
<dbReference type="EMBL" id="JAVDYG010000001">
    <property type="protein sequence ID" value="MDR7362352.1"/>
    <property type="molecule type" value="Genomic_DNA"/>
</dbReference>
<organism evidence="4 5">
    <name type="scientific">Nocardioides marmoribigeumensis</name>
    <dbReference type="NCBI Taxonomy" id="433649"/>
    <lineage>
        <taxon>Bacteria</taxon>
        <taxon>Bacillati</taxon>
        <taxon>Actinomycetota</taxon>
        <taxon>Actinomycetes</taxon>
        <taxon>Propionibacteriales</taxon>
        <taxon>Nocardioidaceae</taxon>
        <taxon>Nocardioides</taxon>
    </lineage>
</organism>
<dbReference type="SMART" id="SM00116">
    <property type="entry name" value="CBS"/>
    <property type="match status" value="2"/>
</dbReference>
<protein>
    <submittedName>
        <fullName evidence="4">Acetoin utilization protein AcuB</fullName>
    </submittedName>
</protein>